<dbReference type="Proteomes" id="UP001162480">
    <property type="component" value="Chromosome 5"/>
</dbReference>
<sequence>MSLWEFWANESVGILGKCVCGNFGQMSLWEFGANESVGIWGKRVCGNFGQLCLWEFRANESLDILELLCKQVYCIGIGIQLFRNLFLQMSLAKEYVVVRSGVCTRSNYEFNNVYYATRVLQPFGRVYEQLF</sequence>
<protein>
    <submittedName>
        <fullName evidence="1">Uncharacterized protein</fullName>
    </submittedName>
</protein>
<evidence type="ECO:0000313" key="1">
    <source>
        <dbReference type="EMBL" id="CAI9722948.1"/>
    </source>
</evidence>
<keyword evidence="2" id="KW-1185">Reference proteome</keyword>
<gene>
    <name evidence="1" type="ORF">OCTVUL_1B024295</name>
</gene>
<accession>A0AA36F5C0</accession>
<evidence type="ECO:0000313" key="2">
    <source>
        <dbReference type="Proteomes" id="UP001162480"/>
    </source>
</evidence>
<dbReference type="EMBL" id="OX597818">
    <property type="protein sequence ID" value="CAI9722948.1"/>
    <property type="molecule type" value="Genomic_DNA"/>
</dbReference>
<proteinExistence type="predicted"/>
<organism evidence="1 2">
    <name type="scientific">Octopus vulgaris</name>
    <name type="common">Common octopus</name>
    <dbReference type="NCBI Taxonomy" id="6645"/>
    <lineage>
        <taxon>Eukaryota</taxon>
        <taxon>Metazoa</taxon>
        <taxon>Spiralia</taxon>
        <taxon>Lophotrochozoa</taxon>
        <taxon>Mollusca</taxon>
        <taxon>Cephalopoda</taxon>
        <taxon>Coleoidea</taxon>
        <taxon>Octopodiformes</taxon>
        <taxon>Octopoda</taxon>
        <taxon>Incirrata</taxon>
        <taxon>Octopodidae</taxon>
        <taxon>Octopus</taxon>
    </lineage>
</organism>
<dbReference type="AlphaFoldDB" id="A0AA36F5C0"/>
<name>A0AA36F5C0_OCTVU</name>
<reference evidence="1" key="1">
    <citation type="submission" date="2023-08" db="EMBL/GenBank/DDBJ databases">
        <authorList>
            <person name="Alioto T."/>
            <person name="Alioto T."/>
            <person name="Gomez Garrido J."/>
        </authorList>
    </citation>
    <scope>NUCLEOTIDE SEQUENCE</scope>
</reference>